<comment type="caution">
    <text evidence="1">The sequence shown here is derived from an EMBL/GenBank/DDBJ whole genome shotgun (WGS) entry which is preliminary data.</text>
</comment>
<reference evidence="1" key="1">
    <citation type="journal article" date="2013" name="Environ. Microbiol.">
        <title>Microbiota from the distal guts of lean and obese adolescents exhibit partial functional redundancy besides clear differences in community structure.</title>
        <authorList>
            <person name="Ferrer M."/>
            <person name="Ruiz A."/>
            <person name="Lanza F."/>
            <person name="Haange S.B."/>
            <person name="Oberbach A."/>
            <person name="Till H."/>
            <person name="Bargiela R."/>
            <person name="Campoy C."/>
            <person name="Segura M.T."/>
            <person name="Richter M."/>
            <person name="von Bergen M."/>
            <person name="Seifert J."/>
            <person name="Suarez A."/>
        </authorList>
    </citation>
    <scope>NUCLEOTIDE SEQUENCE</scope>
</reference>
<name>K1UAI3_9ZZZZ</name>
<proteinExistence type="predicted"/>
<protein>
    <submittedName>
        <fullName evidence="1">Uncharacterized protein</fullName>
    </submittedName>
</protein>
<dbReference type="EMBL" id="AJWY01001881">
    <property type="protein sequence ID" value="EKC79113.1"/>
    <property type="molecule type" value="Genomic_DNA"/>
</dbReference>
<feature type="non-terminal residue" evidence="1">
    <location>
        <position position="52"/>
    </location>
</feature>
<organism evidence="1">
    <name type="scientific">human gut metagenome</name>
    <dbReference type="NCBI Taxonomy" id="408170"/>
    <lineage>
        <taxon>unclassified sequences</taxon>
        <taxon>metagenomes</taxon>
        <taxon>organismal metagenomes</taxon>
    </lineage>
</organism>
<dbReference type="AlphaFoldDB" id="K1UAI3"/>
<evidence type="ECO:0000313" key="1">
    <source>
        <dbReference type="EMBL" id="EKC79113.1"/>
    </source>
</evidence>
<accession>K1UAI3</accession>
<sequence length="52" mass="5719">MVNGYGYHLPDRIIKPAKMVQTPKAGVLFLWVCRDSREAAQGVQPLVAAKPP</sequence>
<gene>
    <name evidence="1" type="ORF">LEA_02785</name>
</gene>